<feature type="compositionally biased region" description="Gly residues" evidence="7">
    <location>
        <begin position="782"/>
        <end position="791"/>
    </location>
</feature>
<evidence type="ECO:0000256" key="2">
    <source>
        <dbReference type="ARBA" id="ARBA00022448"/>
    </source>
</evidence>
<feature type="compositionally biased region" description="Basic and acidic residues" evidence="7">
    <location>
        <begin position="399"/>
        <end position="411"/>
    </location>
</feature>
<feature type="region of interest" description="Disordered" evidence="7">
    <location>
        <begin position="361"/>
        <end position="870"/>
    </location>
</feature>
<feature type="compositionally biased region" description="Polar residues" evidence="7">
    <location>
        <begin position="541"/>
        <end position="554"/>
    </location>
</feature>
<feature type="region of interest" description="Disordered" evidence="7">
    <location>
        <begin position="270"/>
        <end position="329"/>
    </location>
</feature>
<feature type="transmembrane region" description="Helical" evidence="8">
    <location>
        <begin position="66"/>
        <end position="91"/>
    </location>
</feature>
<dbReference type="Proteomes" id="UP001583172">
    <property type="component" value="Unassembled WGS sequence"/>
</dbReference>
<keyword evidence="11" id="KW-1185">Reference proteome</keyword>
<dbReference type="PANTHER" id="PTHR47797">
    <property type="entry name" value="DEHYDROGENASE, PUTATIVE (AFU_ORTHOLOGUE AFUA_8G05805)-RELATED"/>
    <property type="match status" value="1"/>
</dbReference>
<evidence type="ECO:0000256" key="7">
    <source>
        <dbReference type="SAM" id="MobiDB-lite"/>
    </source>
</evidence>
<feature type="transmembrane region" description="Helical" evidence="8">
    <location>
        <begin position="136"/>
        <end position="159"/>
    </location>
</feature>
<feature type="compositionally biased region" description="Basic and acidic residues" evidence="7">
    <location>
        <begin position="746"/>
        <end position="757"/>
    </location>
</feature>
<feature type="compositionally biased region" description="Pro residues" evidence="7">
    <location>
        <begin position="582"/>
        <end position="592"/>
    </location>
</feature>
<evidence type="ECO:0000256" key="6">
    <source>
        <dbReference type="ARBA" id="ARBA00023136"/>
    </source>
</evidence>
<sequence>MASADQLSPPGTSSYSSDTMSVGDGTWDFTKNTFLLPNLRGLNFETMRYNGMGNRFSSVAQYHSMILAHGVLAAITFLFLVPGAVFLTRFYTRRPGTAVRFHAYFQILAVGLTTVVFILGFIAVGPPRNLTNPHHGIGVAIYVLILVQSIGGRLVLKLAGRRSFRLHIHRWLGRATALLGIVQIPLGLTLYGSPKALFILYAVWMGFLLFFYFILDYRDERYRDYDRGRGTSRYDDESSRVTKKSGGMMKWLGPLAAGAGAAALLRGRHKDKDAERGLSRSPSPSNVTRRTREPTVISSRRASDSYYYDDEKSTIPPRRGGGGGGGGGGAHASGGFMNKLLAAGAGLGAGAVFSKIISRRDSNHRDEYSAVSTETPRRSSRRYPARSEFTESEFTEYTEDVRRNPSRRDADSSVMGPSRPPPSRGHTATTPRRSHTGTSRITSTMDGSEYSSYVSPSQMTPVEQRKSSGAGKGFLAGMGLGFLAKLGLGGKNKDEERMREEEDDRRSGRRGSRYTGDGYSTPSRWESRRRRIRRSRPPPSDFTSAVETSVLSEESSIEPRGATPYDPSYARPQTQRTVPTNAPAPPPIPPAGTMPGGSQQPSRYDVADPVKMPPMPPDSDADTYHSPTRHRSRRQDPAAAAAAATASALALAAEEQQERAREHAAAASPGPPVSVRLRIDERDRNITLRKLTEEEAMREQRRRERENSISSLSGNETTPGGGGGSRGTSARRYRRDSVSAASTSVRRGETAADHRVVGDSAQQLPSVTPSHAQLPPSTIPGSGSGGGGGGTESYLGTEPLSPPNPAFARRNASGAGGSKDPAGVTVSSLNSPGGSFSSMPFTDQDAAERRRRRRAERRDASRQGTTMEFS</sequence>
<organism evidence="10 11">
    <name type="scientific">Humicola insolens</name>
    <name type="common">Soft-rot fungus</name>
    <dbReference type="NCBI Taxonomy" id="85995"/>
    <lineage>
        <taxon>Eukaryota</taxon>
        <taxon>Fungi</taxon>
        <taxon>Dikarya</taxon>
        <taxon>Ascomycota</taxon>
        <taxon>Pezizomycotina</taxon>
        <taxon>Sordariomycetes</taxon>
        <taxon>Sordariomycetidae</taxon>
        <taxon>Sordariales</taxon>
        <taxon>Chaetomiaceae</taxon>
        <taxon>Mycothermus</taxon>
    </lineage>
</organism>
<name>A0ABR3VQ60_HUMIN</name>
<evidence type="ECO:0000256" key="5">
    <source>
        <dbReference type="ARBA" id="ARBA00022989"/>
    </source>
</evidence>
<dbReference type="Gene3D" id="1.20.120.1770">
    <property type="match status" value="1"/>
</dbReference>
<keyword evidence="5 8" id="KW-1133">Transmembrane helix</keyword>
<evidence type="ECO:0000256" key="3">
    <source>
        <dbReference type="ARBA" id="ARBA00022692"/>
    </source>
</evidence>
<feature type="transmembrane region" description="Helical" evidence="8">
    <location>
        <begin position="197"/>
        <end position="215"/>
    </location>
</feature>
<feature type="compositionally biased region" description="Basic residues" evidence="7">
    <location>
        <begin position="527"/>
        <end position="536"/>
    </location>
</feature>
<accession>A0ABR3VQ60</accession>
<evidence type="ECO:0000313" key="11">
    <source>
        <dbReference type="Proteomes" id="UP001583172"/>
    </source>
</evidence>
<evidence type="ECO:0000256" key="1">
    <source>
        <dbReference type="ARBA" id="ARBA00004370"/>
    </source>
</evidence>
<evidence type="ECO:0000256" key="4">
    <source>
        <dbReference type="ARBA" id="ARBA00022982"/>
    </source>
</evidence>
<feature type="transmembrane region" description="Helical" evidence="8">
    <location>
        <begin position="103"/>
        <end position="124"/>
    </location>
</feature>
<feature type="compositionally biased region" description="Gly residues" evidence="7">
    <location>
        <begin position="470"/>
        <end position="480"/>
    </location>
</feature>
<protein>
    <recommendedName>
        <fullName evidence="9">Cytochrome b561 domain-containing protein</fullName>
    </recommendedName>
</protein>
<dbReference type="EMBL" id="JAZGSY010000011">
    <property type="protein sequence ID" value="KAL1843694.1"/>
    <property type="molecule type" value="Genomic_DNA"/>
</dbReference>
<feature type="domain" description="Cytochrome b561" evidence="9">
    <location>
        <begin position="36"/>
        <end position="221"/>
    </location>
</feature>
<keyword evidence="6 8" id="KW-0472">Membrane</keyword>
<feature type="compositionally biased region" description="Basic and acidic residues" evidence="7">
    <location>
        <begin position="677"/>
        <end position="707"/>
    </location>
</feature>
<feature type="compositionally biased region" description="Polar residues" evidence="7">
    <location>
        <begin position="760"/>
        <end position="780"/>
    </location>
</feature>
<evidence type="ECO:0000313" key="10">
    <source>
        <dbReference type="EMBL" id="KAL1843694.1"/>
    </source>
</evidence>
<reference evidence="10 11" key="1">
    <citation type="journal article" date="2024" name="Commun. Biol.">
        <title>Comparative genomic analysis of thermophilic fungi reveals convergent evolutionary adaptations and gene losses.</title>
        <authorList>
            <person name="Steindorff A.S."/>
            <person name="Aguilar-Pontes M.V."/>
            <person name="Robinson A.J."/>
            <person name="Andreopoulos B."/>
            <person name="LaButti K."/>
            <person name="Kuo A."/>
            <person name="Mondo S."/>
            <person name="Riley R."/>
            <person name="Otillar R."/>
            <person name="Haridas S."/>
            <person name="Lipzen A."/>
            <person name="Grimwood J."/>
            <person name="Schmutz J."/>
            <person name="Clum A."/>
            <person name="Reid I.D."/>
            <person name="Moisan M.C."/>
            <person name="Butler G."/>
            <person name="Nguyen T.T.M."/>
            <person name="Dewar K."/>
            <person name="Conant G."/>
            <person name="Drula E."/>
            <person name="Henrissat B."/>
            <person name="Hansel C."/>
            <person name="Singer S."/>
            <person name="Hutchinson M.I."/>
            <person name="de Vries R.P."/>
            <person name="Natvig D.O."/>
            <person name="Powell A.J."/>
            <person name="Tsang A."/>
            <person name="Grigoriev I.V."/>
        </authorList>
    </citation>
    <scope>NUCLEOTIDE SEQUENCE [LARGE SCALE GENOMIC DNA]</scope>
    <source>
        <strain evidence="10 11">CBS 620.91</strain>
    </source>
</reference>
<feature type="transmembrane region" description="Helical" evidence="8">
    <location>
        <begin position="171"/>
        <end position="191"/>
    </location>
</feature>
<feature type="compositionally biased region" description="Polar residues" evidence="7">
    <location>
        <begin position="426"/>
        <end position="461"/>
    </location>
</feature>
<feature type="compositionally biased region" description="Basic and acidic residues" evidence="7">
    <location>
        <begin position="491"/>
        <end position="506"/>
    </location>
</feature>
<proteinExistence type="predicted"/>
<gene>
    <name evidence="10" type="ORF">VTJ49DRAFT_394</name>
</gene>
<keyword evidence="2" id="KW-0813">Transport</keyword>
<feature type="compositionally biased region" description="Gly residues" evidence="7">
    <location>
        <begin position="319"/>
        <end position="329"/>
    </location>
</feature>
<keyword evidence="3 8" id="KW-0812">Transmembrane</keyword>
<comment type="subcellular location">
    <subcellularLocation>
        <location evidence="1">Membrane</location>
    </subcellularLocation>
</comment>
<feature type="compositionally biased region" description="Low complexity" evidence="7">
    <location>
        <begin position="638"/>
        <end position="654"/>
    </location>
</feature>
<dbReference type="SMART" id="SM00665">
    <property type="entry name" value="B561"/>
    <property type="match status" value="1"/>
</dbReference>
<evidence type="ECO:0000256" key="8">
    <source>
        <dbReference type="SAM" id="Phobius"/>
    </source>
</evidence>
<evidence type="ECO:0000259" key="9">
    <source>
        <dbReference type="PROSITE" id="PS50939"/>
    </source>
</evidence>
<dbReference type="CDD" id="cd08760">
    <property type="entry name" value="Cyt_b561_FRRS1_like"/>
    <property type="match status" value="1"/>
</dbReference>
<dbReference type="PANTHER" id="PTHR47797:SF3">
    <property type="entry name" value="CYTOCHROME B561 DOMAIN-CONTAINING PROTEIN"/>
    <property type="match status" value="1"/>
</dbReference>
<feature type="compositionally biased region" description="Low complexity" evidence="7">
    <location>
        <begin position="827"/>
        <end position="838"/>
    </location>
</feature>
<dbReference type="InterPro" id="IPR006593">
    <property type="entry name" value="Cyt_b561/ferric_Rdtase_TM"/>
</dbReference>
<keyword evidence="4" id="KW-0249">Electron transport</keyword>
<dbReference type="PROSITE" id="PS50939">
    <property type="entry name" value="CYTOCHROME_B561"/>
    <property type="match status" value="1"/>
</dbReference>
<comment type="caution">
    <text evidence="10">The sequence shown here is derived from an EMBL/GenBank/DDBJ whole genome shotgun (WGS) entry which is preliminary data.</text>
</comment>